<protein>
    <submittedName>
        <fullName evidence="2">Uncharacterized protein</fullName>
    </submittedName>
</protein>
<comment type="caution">
    <text evidence="2">The sequence shown here is derived from an EMBL/GenBank/DDBJ whole genome shotgun (WGS) entry which is preliminary data.</text>
</comment>
<keyword evidence="1" id="KW-0812">Transmembrane</keyword>
<accession>A0A1F6P7H8</accession>
<name>A0A1F6P7H8_9BACT</name>
<feature type="transmembrane region" description="Helical" evidence="1">
    <location>
        <begin position="6"/>
        <end position="28"/>
    </location>
</feature>
<keyword evidence="1" id="KW-0472">Membrane</keyword>
<keyword evidence="1" id="KW-1133">Transmembrane helix</keyword>
<evidence type="ECO:0000313" key="3">
    <source>
        <dbReference type="Proteomes" id="UP000176634"/>
    </source>
</evidence>
<sequence>MEVRCMSYLLGVTLLILVVAGIMIPVWVGALSKTEKVRKICMIILCATTVVTYLVMGTAKLVGII</sequence>
<dbReference type="AlphaFoldDB" id="A0A1F6P7H8"/>
<dbReference type="STRING" id="1798705.A2563_00555"/>
<dbReference type="EMBL" id="MFRA01000008">
    <property type="protein sequence ID" value="OGH92068.1"/>
    <property type="molecule type" value="Genomic_DNA"/>
</dbReference>
<reference evidence="2 3" key="1">
    <citation type="journal article" date="2016" name="Nat. Commun.">
        <title>Thousands of microbial genomes shed light on interconnected biogeochemical processes in an aquifer system.</title>
        <authorList>
            <person name="Anantharaman K."/>
            <person name="Brown C.T."/>
            <person name="Hug L.A."/>
            <person name="Sharon I."/>
            <person name="Castelle C.J."/>
            <person name="Probst A.J."/>
            <person name="Thomas B.C."/>
            <person name="Singh A."/>
            <person name="Wilkins M.J."/>
            <person name="Karaoz U."/>
            <person name="Brodie E.L."/>
            <person name="Williams K.H."/>
            <person name="Hubbard S.S."/>
            <person name="Banfield J.F."/>
        </authorList>
    </citation>
    <scope>NUCLEOTIDE SEQUENCE [LARGE SCALE GENOMIC DNA]</scope>
</reference>
<gene>
    <name evidence="2" type="ORF">A2563_00555</name>
</gene>
<proteinExistence type="predicted"/>
<evidence type="ECO:0000256" key="1">
    <source>
        <dbReference type="SAM" id="Phobius"/>
    </source>
</evidence>
<evidence type="ECO:0000313" key="2">
    <source>
        <dbReference type="EMBL" id="OGH92068.1"/>
    </source>
</evidence>
<dbReference type="Proteomes" id="UP000176634">
    <property type="component" value="Unassembled WGS sequence"/>
</dbReference>
<organism evidence="2 3">
    <name type="scientific">Candidatus Magasanikbacteria bacterium RIFOXYD1_FULL_40_23</name>
    <dbReference type="NCBI Taxonomy" id="1798705"/>
    <lineage>
        <taxon>Bacteria</taxon>
        <taxon>Candidatus Magasanikiibacteriota</taxon>
    </lineage>
</organism>
<feature type="transmembrane region" description="Helical" evidence="1">
    <location>
        <begin position="40"/>
        <end position="59"/>
    </location>
</feature>